<feature type="compositionally biased region" description="Low complexity" evidence="4">
    <location>
        <begin position="313"/>
        <end position="332"/>
    </location>
</feature>
<dbReference type="PANTHER" id="PTHR15911">
    <property type="entry name" value="WW DOMAIN-CONTAINING ADAPTER PROTEIN WITH COILED-COIL"/>
    <property type="match status" value="1"/>
</dbReference>
<feature type="compositionally biased region" description="Basic and acidic residues" evidence="4">
    <location>
        <begin position="200"/>
        <end position="229"/>
    </location>
</feature>
<comment type="subcellular location">
    <subcellularLocation>
        <location evidence="1">Nucleus</location>
    </subcellularLocation>
</comment>
<dbReference type="PROSITE" id="PS01159">
    <property type="entry name" value="WW_DOMAIN_1"/>
    <property type="match status" value="1"/>
</dbReference>
<feature type="compositionally biased region" description="Polar residues" evidence="4">
    <location>
        <begin position="25"/>
        <end position="37"/>
    </location>
</feature>
<feature type="region of interest" description="Disordered" evidence="4">
    <location>
        <begin position="296"/>
        <end position="368"/>
    </location>
</feature>
<dbReference type="InterPro" id="IPR036020">
    <property type="entry name" value="WW_dom_sf"/>
</dbReference>
<keyword evidence="6" id="KW-1185">Reference proteome</keyword>
<feature type="domain" description="WW" evidence="5">
    <location>
        <begin position="91"/>
        <end position="118"/>
    </location>
</feature>
<dbReference type="AlphaFoldDB" id="A0A914W627"/>
<dbReference type="GO" id="GO:0006325">
    <property type="term" value="P:chromatin organization"/>
    <property type="evidence" value="ECO:0007669"/>
    <property type="project" value="UniProtKB-KW"/>
</dbReference>
<dbReference type="PANTHER" id="PTHR15911:SF6">
    <property type="entry name" value="WW DOMAIN-CONTAINING ADAPTER PROTEIN WITH COILED-COIL"/>
    <property type="match status" value="1"/>
</dbReference>
<keyword evidence="2" id="KW-0156">Chromatin regulator</keyword>
<evidence type="ECO:0000259" key="5">
    <source>
        <dbReference type="PROSITE" id="PS50020"/>
    </source>
</evidence>
<dbReference type="SUPFAM" id="SSF51045">
    <property type="entry name" value="WW domain"/>
    <property type="match status" value="1"/>
</dbReference>
<dbReference type="GO" id="GO:0005634">
    <property type="term" value="C:nucleus"/>
    <property type="evidence" value="ECO:0007669"/>
    <property type="project" value="UniProtKB-SubCell"/>
</dbReference>
<feature type="compositionally biased region" description="Low complexity" evidence="4">
    <location>
        <begin position="235"/>
        <end position="246"/>
    </location>
</feature>
<feature type="compositionally biased region" description="Basic and acidic residues" evidence="4">
    <location>
        <begin position="343"/>
        <end position="353"/>
    </location>
</feature>
<dbReference type="InterPro" id="IPR038867">
    <property type="entry name" value="WAC"/>
</dbReference>
<evidence type="ECO:0000313" key="7">
    <source>
        <dbReference type="WBParaSite" id="PSAMB.scaffold3131size19546.g20453.t1"/>
    </source>
</evidence>
<feature type="compositionally biased region" description="Polar residues" evidence="4">
    <location>
        <begin position="133"/>
        <end position="149"/>
    </location>
</feature>
<dbReference type="Pfam" id="PF00397">
    <property type="entry name" value="WW"/>
    <property type="match status" value="1"/>
</dbReference>
<dbReference type="GO" id="GO:0003682">
    <property type="term" value="F:chromatin binding"/>
    <property type="evidence" value="ECO:0007669"/>
    <property type="project" value="TreeGrafter"/>
</dbReference>
<protein>
    <submittedName>
        <fullName evidence="7">WW domain-containing protein</fullName>
    </submittedName>
</protein>
<dbReference type="WBParaSite" id="PSAMB.scaffold3131size19546.g20453.t1">
    <property type="protein sequence ID" value="PSAMB.scaffold3131size19546.g20453.t1"/>
    <property type="gene ID" value="PSAMB.scaffold3131size19546.g20453"/>
</dbReference>
<evidence type="ECO:0000256" key="2">
    <source>
        <dbReference type="ARBA" id="ARBA00022853"/>
    </source>
</evidence>
<evidence type="ECO:0000256" key="3">
    <source>
        <dbReference type="ARBA" id="ARBA00023242"/>
    </source>
</evidence>
<dbReference type="GO" id="GO:1904263">
    <property type="term" value="P:positive regulation of TORC1 signaling"/>
    <property type="evidence" value="ECO:0007669"/>
    <property type="project" value="TreeGrafter"/>
</dbReference>
<accession>A0A914W627</accession>
<evidence type="ECO:0000256" key="4">
    <source>
        <dbReference type="SAM" id="MobiDB-lite"/>
    </source>
</evidence>
<dbReference type="GO" id="GO:0000993">
    <property type="term" value="F:RNA polymerase II complex binding"/>
    <property type="evidence" value="ECO:0007669"/>
    <property type="project" value="TreeGrafter"/>
</dbReference>
<dbReference type="Proteomes" id="UP000887566">
    <property type="component" value="Unplaced"/>
</dbReference>
<dbReference type="Gene3D" id="2.20.70.10">
    <property type="match status" value="1"/>
</dbReference>
<name>A0A914W627_9BILA</name>
<feature type="region of interest" description="Disordered" evidence="4">
    <location>
        <begin position="9"/>
        <end position="84"/>
    </location>
</feature>
<proteinExistence type="predicted"/>
<feature type="region of interest" description="Disordered" evidence="4">
    <location>
        <begin position="124"/>
        <end position="252"/>
    </location>
</feature>
<dbReference type="CDD" id="cd00201">
    <property type="entry name" value="WW"/>
    <property type="match status" value="1"/>
</dbReference>
<feature type="compositionally biased region" description="Low complexity" evidence="4">
    <location>
        <begin position="150"/>
        <end position="163"/>
    </location>
</feature>
<dbReference type="SMART" id="SM00456">
    <property type="entry name" value="WW"/>
    <property type="match status" value="1"/>
</dbReference>
<dbReference type="InterPro" id="IPR001202">
    <property type="entry name" value="WW_dom"/>
</dbReference>
<dbReference type="GO" id="GO:0010506">
    <property type="term" value="P:regulation of autophagy"/>
    <property type="evidence" value="ECO:0007669"/>
    <property type="project" value="TreeGrafter"/>
</dbReference>
<reference evidence="7" key="1">
    <citation type="submission" date="2022-11" db="UniProtKB">
        <authorList>
            <consortium name="WormBaseParasite"/>
        </authorList>
    </citation>
    <scope>IDENTIFICATION</scope>
</reference>
<keyword evidence="3" id="KW-0539">Nucleus</keyword>
<feature type="compositionally biased region" description="Basic and acidic residues" evidence="4">
    <location>
        <begin position="48"/>
        <end position="67"/>
    </location>
</feature>
<dbReference type="PROSITE" id="PS50020">
    <property type="entry name" value="WW_DOMAIN_2"/>
    <property type="match status" value="1"/>
</dbReference>
<organism evidence="6 7">
    <name type="scientific">Plectus sambesii</name>
    <dbReference type="NCBI Taxonomy" id="2011161"/>
    <lineage>
        <taxon>Eukaryota</taxon>
        <taxon>Metazoa</taxon>
        <taxon>Ecdysozoa</taxon>
        <taxon>Nematoda</taxon>
        <taxon>Chromadorea</taxon>
        <taxon>Plectida</taxon>
        <taxon>Plectina</taxon>
        <taxon>Plectoidea</taxon>
        <taxon>Plectidae</taxon>
        <taxon>Plectus</taxon>
    </lineage>
</organism>
<evidence type="ECO:0000256" key="1">
    <source>
        <dbReference type="ARBA" id="ARBA00004123"/>
    </source>
</evidence>
<evidence type="ECO:0000313" key="6">
    <source>
        <dbReference type="Proteomes" id="UP000887566"/>
    </source>
</evidence>
<sequence>MLLELMAARYDDQRNSHHNPRNAHYYNNGNARPNNAKETAAVHGHARGSFDKRRSEGGSFRDKGNDYHKHRRDKSSYSSQEKTRLKEFGDWSEQTSSSGKRYFYNRITEVSQWDKPTEWAEYERGLPERNQRSPRSSGSSCRQPSARPSTSTYTANTTTAAEDAGSEQMCASRESPIGQRHEDGGRQSQSQSRHFVSRNADVRAKRDRAEERSSPADDVAKRRRLEDSHATTVDPSGGSSAPAQPSVGIVNGNGGRPALDLSKLPDLLVRVVAERLGFDVSEQRAFDHLQRSFNVKKPTVPSSDRDDSEAACSATDPSQPAASAADAPQATSMDDSPSCSADIESREVEDERATTQQQREVDEAPPIATLSSEHARFYRSSAGSHAAGWAADHFEAQAWVHAASALELSLRLGDNSADLKCARSLVRTAEIRSTLLRQKLLFVSQQLRQLASSTRPPP</sequence>